<feature type="transmembrane region" description="Helical" evidence="6">
    <location>
        <begin position="188"/>
        <end position="207"/>
    </location>
</feature>
<evidence type="ECO:0000256" key="2">
    <source>
        <dbReference type="ARBA" id="ARBA00022475"/>
    </source>
</evidence>
<organism evidence="7 8">
    <name type="scientific">Mastigocoleus testarum BC008</name>
    <dbReference type="NCBI Taxonomy" id="371196"/>
    <lineage>
        <taxon>Bacteria</taxon>
        <taxon>Bacillati</taxon>
        <taxon>Cyanobacteriota</taxon>
        <taxon>Cyanophyceae</taxon>
        <taxon>Nostocales</taxon>
        <taxon>Hapalosiphonaceae</taxon>
        <taxon>Mastigocoleus</taxon>
    </lineage>
</organism>
<proteinExistence type="predicted"/>
<comment type="caution">
    <text evidence="7">The sequence shown here is derived from an EMBL/GenBank/DDBJ whole genome shotgun (WGS) entry which is preliminary data.</text>
</comment>
<dbReference type="PANTHER" id="PTHR34857:SF2">
    <property type="entry name" value="SLL0384 PROTEIN"/>
    <property type="match status" value="1"/>
</dbReference>
<gene>
    <name evidence="7" type="ORF">BC008_35290</name>
</gene>
<dbReference type="EMBL" id="LMTZ01000024">
    <property type="protein sequence ID" value="KST69480.1"/>
    <property type="molecule type" value="Genomic_DNA"/>
</dbReference>
<evidence type="ECO:0000313" key="8">
    <source>
        <dbReference type="Proteomes" id="UP000053372"/>
    </source>
</evidence>
<keyword evidence="3 6" id="KW-0812">Transmembrane</keyword>
<dbReference type="AlphaFoldDB" id="A0A0V7ZY88"/>
<sequence length="217" mass="24069">MITCVVLIGFAFLLQNIYSVGSLVGILLILLFTQVTLQTKTLIRVSLVITFFVALSTWLLGDLEKSLFSALRLLAIAIPAPLLAGTTPPADLIRTLQAARLPSFLTLSLMLIWRFLPIIQQETQRIIDANRLRGVNLSLQPQHWFKGLFIPLVFQIVAYADDVTIGLQTRGYDPALPRSNSKPLTWKIKDLVFGVGVVLILLGVGYIEWGMQANIVN</sequence>
<evidence type="ECO:0000256" key="6">
    <source>
        <dbReference type="SAM" id="Phobius"/>
    </source>
</evidence>
<dbReference type="GO" id="GO:0005886">
    <property type="term" value="C:plasma membrane"/>
    <property type="evidence" value="ECO:0007669"/>
    <property type="project" value="UniProtKB-ARBA"/>
</dbReference>
<evidence type="ECO:0000256" key="3">
    <source>
        <dbReference type="ARBA" id="ARBA00022692"/>
    </source>
</evidence>
<feature type="transmembrane region" description="Helical" evidence="6">
    <location>
        <begin position="42"/>
        <end position="61"/>
    </location>
</feature>
<evidence type="ECO:0000256" key="5">
    <source>
        <dbReference type="ARBA" id="ARBA00023136"/>
    </source>
</evidence>
<dbReference type="Proteomes" id="UP000053372">
    <property type="component" value="Unassembled WGS sequence"/>
</dbReference>
<name>A0A0V7ZY88_9CYAN</name>
<dbReference type="CDD" id="cd16914">
    <property type="entry name" value="EcfT"/>
    <property type="match status" value="1"/>
</dbReference>
<keyword evidence="5 6" id="KW-0472">Membrane</keyword>
<evidence type="ECO:0000256" key="1">
    <source>
        <dbReference type="ARBA" id="ARBA00004141"/>
    </source>
</evidence>
<comment type="subcellular location">
    <subcellularLocation>
        <location evidence="1">Membrane</location>
        <topology evidence="1">Multi-pass membrane protein</topology>
    </subcellularLocation>
</comment>
<dbReference type="InterPro" id="IPR003339">
    <property type="entry name" value="ABC/ECF_trnsptr_transmembrane"/>
</dbReference>
<keyword evidence="2" id="KW-1003">Cell membrane</keyword>
<feature type="transmembrane region" description="Helical" evidence="6">
    <location>
        <begin position="67"/>
        <end position="86"/>
    </location>
</feature>
<feature type="transmembrane region" description="Helical" evidence="6">
    <location>
        <begin position="6"/>
        <end position="30"/>
    </location>
</feature>
<feature type="transmembrane region" description="Helical" evidence="6">
    <location>
        <begin position="98"/>
        <end position="116"/>
    </location>
</feature>
<evidence type="ECO:0000256" key="4">
    <source>
        <dbReference type="ARBA" id="ARBA00022989"/>
    </source>
</evidence>
<dbReference type="PANTHER" id="PTHR34857">
    <property type="entry name" value="SLL0384 PROTEIN"/>
    <property type="match status" value="1"/>
</dbReference>
<keyword evidence="8" id="KW-1185">Reference proteome</keyword>
<accession>A0A0V7ZY88</accession>
<reference evidence="7 8" key="1">
    <citation type="journal article" date="2015" name="Genome Announc.">
        <title>Draft Genome of the Euendolithic (true boring) Cyanobacterium Mastigocoleus testarum strain BC008.</title>
        <authorList>
            <person name="Guida B.S."/>
            <person name="Garcia-Pichel F."/>
        </authorList>
    </citation>
    <scope>NUCLEOTIDE SEQUENCE [LARGE SCALE GENOMIC DNA]</scope>
    <source>
        <strain evidence="7 8">BC008</strain>
    </source>
</reference>
<dbReference type="InterPro" id="IPR051611">
    <property type="entry name" value="ECF_transporter_component"/>
</dbReference>
<dbReference type="Pfam" id="PF02361">
    <property type="entry name" value="CbiQ"/>
    <property type="match status" value="1"/>
</dbReference>
<keyword evidence="4 6" id="KW-1133">Transmembrane helix</keyword>
<protein>
    <submittedName>
        <fullName evidence="7">Cobalt ABC transporter permease</fullName>
    </submittedName>
</protein>
<evidence type="ECO:0000313" key="7">
    <source>
        <dbReference type="EMBL" id="KST69480.1"/>
    </source>
</evidence>